<dbReference type="Pfam" id="PF10077">
    <property type="entry name" value="DUF2314"/>
    <property type="match status" value="1"/>
</dbReference>
<proteinExistence type="predicted"/>
<organism evidence="2 3">
    <name type="scientific">Gemmata palustris</name>
    <dbReference type="NCBI Taxonomy" id="2822762"/>
    <lineage>
        <taxon>Bacteria</taxon>
        <taxon>Pseudomonadati</taxon>
        <taxon>Planctomycetota</taxon>
        <taxon>Planctomycetia</taxon>
        <taxon>Gemmatales</taxon>
        <taxon>Gemmataceae</taxon>
        <taxon>Gemmata</taxon>
    </lineage>
</organism>
<feature type="domain" description="DUF2314" evidence="1">
    <location>
        <begin position="15"/>
        <end position="140"/>
    </location>
</feature>
<sequence length="220" mass="23620">MADEPVVWIEAESSDMARAIMAAQSTFPEFARHAELEHFRIVPAFGLVAIKAFFPDPARLTRGEHMFVTDIFTNGRSVTGTLASDPSDLPGLAAGQEVTFPIANVSDWFLVLGRRGIGGFTTDVLKKHVTAAERAGFESQEPLVWYQHRGEDGASAELAAAPVCTACGMPDLVARAHRTGACELCAGGGVRCDCSGCGAPLFRYPDAPRECHHCLVTSRK</sequence>
<evidence type="ECO:0000313" key="3">
    <source>
        <dbReference type="Proteomes" id="UP000676565"/>
    </source>
</evidence>
<name>A0ABS5BZC3_9BACT</name>
<reference evidence="2 3" key="1">
    <citation type="submission" date="2021-04" db="EMBL/GenBank/DDBJ databases">
        <authorList>
            <person name="Ivanova A."/>
        </authorList>
    </citation>
    <scope>NUCLEOTIDE SEQUENCE [LARGE SCALE GENOMIC DNA]</scope>
    <source>
        <strain evidence="2 3">G18</strain>
    </source>
</reference>
<dbReference type="InterPro" id="IPR018756">
    <property type="entry name" value="DUF2314"/>
</dbReference>
<comment type="caution">
    <text evidence="2">The sequence shown here is derived from an EMBL/GenBank/DDBJ whole genome shotgun (WGS) entry which is preliminary data.</text>
</comment>
<accession>A0ABS5BZC3</accession>
<dbReference type="Proteomes" id="UP000676565">
    <property type="component" value="Unassembled WGS sequence"/>
</dbReference>
<evidence type="ECO:0000259" key="1">
    <source>
        <dbReference type="Pfam" id="PF10077"/>
    </source>
</evidence>
<dbReference type="EMBL" id="JAGKQQ010000001">
    <property type="protein sequence ID" value="MBP3959080.1"/>
    <property type="molecule type" value="Genomic_DNA"/>
</dbReference>
<evidence type="ECO:0000313" key="2">
    <source>
        <dbReference type="EMBL" id="MBP3959080.1"/>
    </source>
</evidence>
<gene>
    <name evidence="2" type="ORF">J8F10_27870</name>
</gene>
<keyword evidence="3" id="KW-1185">Reference proteome</keyword>
<dbReference type="RefSeq" id="WP_210659595.1">
    <property type="nucleotide sequence ID" value="NZ_JAGKQQ010000001.1"/>
</dbReference>
<protein>
    <submittedName>
        <fullName evidence="2">DUF2314 domain-containing protein</fullName>
    </submittedName>
</protein>